<organism evidence="1 2">
    <name type="scientific">Streptococcus gallolyticus</name>
    <dbReference type="NCBI Taxonomy" id="315405"/>
    <lineage>
        <taxon>Bacteria</taxon>
        <taxon>Bacillati</taxon>
        <taxon>Bacillota</taxon>
        <taxon>Bacilli</taxon>
        <taxon>Lactobacillales</taxon>
        <taxon>Streptococcaceae</taxon>
        <taxon>Streptococcus</taxon>
    </lineage>
</organism>
<dbReference type="GO" id="GO:0042742">
    <property type="term" value="P:defense response to bacterium"/>
    <property type="evidence" value="ECO:0007669"/>
    <property type="project" value="InterPro"/>
</dbReference>
<reference evidence="1 2" key="1">
    <citation type="journal article" date="2018" name="Sci. Rep.">
        <title>Network-guided genomic and metagenomic analysis of the faecal microbiota of the critically endangered kakapo.</title>
        <authorList>
            <person name="Waite D.W."/>
            <person name="Dsouza M."/>
            <person name="Sekiguchi Y."/>
            <person name="Hugenholtz P."/>
            <person name="Taylor M.W."/>
        </authorList>
    </citation>
    <scope>NUCLEOTIDE SEQUENCE [LARGE SCALE GENOMIC DNA]</scope>
    <source>
        <strain evidence="1 2">BI02</strain>
    </source>
</reference>
<dbReference type="Pfam" id="PF10439">
    <property type="entry name" value="Bacteriocin_IIc"/>
    <property type="match status" value="1"/>
</dbReference>
<proteinExistence type="predicted"/>
<protein>
    <recommendedName>
        <fullName evidence="3">Bacteriocin class II with double-glycine leader peptide</fullName>
    </recommendedName>
</protein>
<evidence type="ECO:0000313" key="2">
    <source>
        <dbReference type="Proteomes" id="UP000253215"/>
    </source>
</evidence>
<name>A0A368UB40_9STRE</name>
<dbReference type="AlphaFoldDB" id="A0A368UB40"/>
<accession>A0A368UB40</accession>
<dbReference type="EMBL" id="NETH01000062">
    <property type="protein sequence ID" value="RCW16227.1"/>
    <property type="molecule type" value="Genomic_DNA"/>
</dbReference>
<comment type="caution">
    <text evidence="1">The sequence shown here is derived from an EMBL/GenBank/DDBJ whole genome shotgun (WGS) entry which is preliminary data.</text>
</comment>
<dbReference type="InterPro" id="IPR019493">
    <property type="entry name" value="Bacteriocin_IIb_lactacin-rel"/>
</dbReference>
<evidence type="ECO:0000313" key="1">
    <source>
        <dbReference type="EMBL" id="RCW16227.1"/>
    </source>
</evidence>
<evidence type="ECO:0008006" key="3">
    <source>
        <dbReference type="Google" id="ProtNLM"/>
    </source>
</evidence>
<gene>
    <name evidence="1" type="ORF">CAC02_09650</name>
</gene>
<dbReference type="Proteomes" id="UP000253215">
    <property type="component" value="Unassembled WGS sequence"/>
</dbReference>
<sequence>MNTKTFEQFDVMTDAALATVEGGGVAANTAGAAIAGGVVGAGVCSASVAFAPFAGACAYVGAKVFASGYLMAHYSK</sequence>